<keyword evidence="1" id="KW-1133">Transmembrane helix</keyword>
<feature type="transmembrane region" description="Helical" evidence="1">
    <location>
        <begin position="83"/>
        <end position="103"/>
    </location>
</feature>
<dbReference type="EMBL" id="JADFFM010000002">
    <property type="protein sequence ID" value="MBE9668625.1"/>
    <property type="molecule type" value="Genomic_DNA"/>
</dbReference>
<keyword evidence="1" id="KW-0812">Transmembrane</keyword>
<feature type="transmembrane region" description="Helical" evidence="1">
    <location>
        <begin position="31"/>
        <end position="47"/>
    </location>
</feature>
<keyword evidence="3" id="KW-1185">Reference proteome</keyword>
<name>A0ABR9XN37_9SPHI</name>
<evidence type="ECO:0000313" key="2">
    <source>
        <dbReference type="EMBL" id="MBE9668625.1"/>
    </source>
</evidence>
<evidence type="ECO:0000256" key="1">
    <source>
        <dbReference type="SAM" id="Phobius"/>
    </source>
</evidence>
<evidence type="ECO:0000313" key="3">
    <source>
        <dbReference type="Proteomes" id="UP000632774"/>
    </source>
</evidence>
<proteinExistence type="predicted"/>
<reference evidence="2 3" key="1">
    <citation type="submission" date="2020-10" db="EMBL/GenBank/DDBJ databases">
        <title>Mucilaginibacter mali sp. nov., isolated from rhizosphere soil of apple orchard.</title>
        <authorList>
            <person name="Lee J.-S."/>
            <person name="Kim H.S."/>
            <person name="Kim J.-S."/>
        </authorList>
    </citation>
    <scope>NUCLEOTIDE SEQUENCE [LARGE SCALE GENOMIC DNA]</scope>
    <source>
        <strain evidence="2 3">KCTC 23157</strain>
    </source>
</reference>
<accession>A0ABR9XN37</accession>
<feature type="transmembrane region" description="Helical" evidence="1">
    <location>
        <begin position="59"/>
        <end position="77"/>
    </location>
</feature>
<dbReference type="Proteomes" id="UP000632774">
    <property type="component" value="Unassembled WGS sequence"/>
</dbReference>
<protein>
    <submittedName>
        <fullName evidence="2">Uncharacterized protein</fullName>
    </submittedName>
</protein>
<comment type="caution">
    <text evidence="2">The sequence shown here is derived from an EMBL/GenBank/DDBJ whole genome shotgun (WGS) entry which is preliminary data.</text>
</comment>
<keyword evidence="1" id="KW-0472">Membrane</keyword>
<dbReference type="RefSeq" id="WP_194108017.1">
    <property type="nucleotide sequence ID" value="NZ_JADFFM010000002.1"/>
</dbReference>
<gene>
    <name evidence="2" type="ORF">IRJ18_19805</name>
</gene>
<organism evidence="2 3">
    <name type="scientific">Mucilaginibacter boryungensis</name>
    <dbReference type="NCBI Taxonomy" id="768480"/>
    <lineage>
        <taxon>Bacteria</taxon>
        <taxon>Pseudomonadati</taxon>
        <taxon>Bacteroidota</taxon>
        <taxon>Sphingobacteriia</taxon>
        <taxon>Sphingobacteriales</taxon>
        <taxon>Sphingobacteriaceae</taxon>
        <taxon>Mucilaginibacter</taxon>
    </lineage>
</organism>
<sequence>MTNKKLILFIVLSIIPFVALAHGEEALLTLLIIPVSIIIFFIFISIYKASARQKTVLTVVYWLTLLLTFICIDILPYHDNMSLINGCLAFVPFICMLIAGVIYNRLSERN</sequence>